<organism evidence="1 2">
    <name type="scientific">Trichothecium roseum</name>
    <dbReference type="NCBI Taxonomy" id="47278"/>
    <lineage>
        <taxon>Eukaryota</taxon>
        <taxon>Fungi</taxon>
        <taxon>Dikarya</taxon>
        <taxon>Ascomycota</taxon>
        <taxon>Pezizomycotina</taxon>
        <taxon>Sordariomycetes</taxon>
        <taxon>Hypocreomycetidae</taxon>
        <taxon>Hypocreales</taxon>
        <taxon>Hypocreales incertae sedis</taxon>
        <taxon>Trichothecium</taxon>
    </lineage>
</organism>
<accession>A0ACC0V3K3</accession>
<sequence>MAHNMVDALPSLLKDERAPKGLGALGLTLSVLYWSYFHLLPALTLRKLPRAGKDPGFFGFGLLNAKVDFKKNGLRVLEEGYRKYKNYMFRVQTLNVERVVLSPAYVEEINKNVSEEILDVTEGLSERLMGPYTNLEVVFKSEMHIDVCKAQLTQNLPKLIGPINEEAEYWLKKRISGQTELKVYDLIVRVIAGTATRMLGGPVASRNPEWLESAAQYSHDVVATAQELRQWPPFLRPFIAPFLDGKKKLDKHLAIANKTFRHVFVERLHAMDHSKETKSGSDAEKPVDMAQWMVESARGKDRDPGVLAQNMLFMTLAGLHTSTNTTVHALFDLCANPEFISPIREEVEQVIGADGWSMAAISKLKKLDSFIKESQRLNQTVLMTFNRRLKKPLRFADGTTLPGGTYITMPSVPVSRDPDIFDDPEAFNGSRFFDKRSAAKSEAHRHQFATIGPESLAFGFGRTACPGRFFAGAQIKAVLANIILTYDISFPDGQTERPENLYKGGLIRPDPRQKIIFTPRDKN</sequence>
<evidence type="ECO:0000313" key="2">
    <source>
        <dbReference type="Proteomes" id="UP001163324"/>
    </source>
</evidence>
<gene>
    <name evidence="1" type="ORF">N3K66_002847</name>
</gene>
<dbReference type="EMBL" id="CM047942">
    <property type="protein sequence ID" value="KAI9901030.1"/>
    <property type="molecule type" value="Genomic_DNA"/>
</dbReference>
<name>A0ACC0V3K3_9HYPO</name>
<proteinExistence type="predicted"/>
<evidence type="ECO:0000313" key="1">
    <source>
        <dbReference type="EMBL" id="KAI9901030.1"/>
    </source>
</evidence>
<protein>
    <submittedName>
        <fullName evidence="1">Uncharacterized protein</fullName>
    </submittedName>
</protein>
<reference evidence="1" key="1">
    <citation type="submission" date="2022-10" db="EMBL/GenBank/DDBJ databases">
        <title>Complete Genome of Trichothecium roseum strain YXFP-22015, a Plant Pathogen Isolated from Citrus.</title>
        <authorList>
            <person name="Wang Y."/>
            <person name="Zhu L."/>
        </authorList>
    </citation>
    <scope>NUCLEOTIDE SEQUENCE</scope>
    <source>
        <strain evidence="1">YXFP-22015</strain>
    </source>
</reference>
<comment type="caution">
    <text evidence="1">The sequence shown here is derived from an EMBL/GenBank/DDBJ whole genome shotgun (WGS) entry which is preliminary data.</text>
</comment>
<keyword evidence="2" id="KW-1185">Reference proteome</keyword>
<dbReference type="Proteomes" id="UP001163324">
    <property type="component" value="Chromosome 3"/>
</dbReference>